<evidence type="ECO:0000313" key="3">
    <source>
        <dbReference type="EMBL" id="KAK8512222.1"/>
    </source>
</evidence>
<dbReference type="PANTHER" id="PTHR11260">
    <property type="entry name" value="GLUTATHIONE S-TRANSFERASE, GST, SUPERFAMILY, GST DOMAIN CONTAINING"/>
    <property type="match status" value="1"/>
</dbReference>
<dbReference type="Pfam" id="PF00043">
    <property type="entry name" value="GST_C"/>
    <property type="match status" value="1"/>
</dbReference>
<accession>A0ABR2BYN6</accession>
<comment type="subcellular location">
    <subcellularLocation>
        <location evidence="1">Cytoplasm</location>
        <location evidence="1">Cytosol</location>
    </subcellularLocation>
</comment>
<evidence type="ECO:0000313" key="4">
    <source>
        <dbReference type="Proteomes" id="UP001472677"/>
    </source>
</evidence>
<feature type="domain" description="Glutathione S-transferase C-terminal" evidence="2">
    <location>
        <begin position="21"/>
        <end position="98"/>
    </location>
</feature>
<comment type="caution">
    <text evidence="3">The sequence shown here is derived from an EMBL/GenBank/DDBJ whole genome shotgun (WGS) entry which is preliminary data.</text>
</comment>
<organism evidence="3 4">
    <name type="scientific">Hibiscus sabdariffa</name>
    <name type="common">roselle</name>
    <dbReference type="NCBI Taxonomy" id="183260"/>
    <lineage>
        <taxon>Eukaryota</taxon>
        <taxon>Viridiplantae</taxon>
        <taxon>Streptophyta</taxon>
        <taxon>Embryophyta</taxon>
        <taxon>Tracheophyta</taxon>
        <taxon>Spermatophyta</taxon>
        <taxon>Magnoliopsida</taxon>
        <taxon>eudicotyledons</taxon>
        <taxon>Gunneridae</taxon>
        <taxon>Pentapetalae</taxon>
        <taxon>rosids</taxon>
        <taxon>malvids</taxon>
        <taxon>Malvales</taxon>
        <taxon>Malvaceae</taxon>
        <taxon>Malvoideae</taxon>
        <taxon>Hibiscus</taxon>
    </lineage>
</organism>
<dbReference type="InterPro" id="IPR045073">
    <property type="entry name" value="Omega/Tau-like"/>
</dbReference>
<dbReference type="InterPro" id="IPR036282">
    <property type="entry name" value="Glutathione-S-Trfase_C_sf"/>
</dbReference>
<reference evidence="3 4" key="1">
    <citation type="journal article" date="2024" name="G3 (Bethesda)">
        <title>Genome assembly of Hibiscus sabdariffa L. provides insights into metabolisms of medicinal natural products.</title>
        <authorList>
            <person name="Kim T."/>
        </authorList>
    </citation>
    <scope>NUCLEOTIDE SEQUENCE [LARGE SCALE GENOMIC DNA]</scope>
    <source>
        <strain evidence="3">TK-2024</strain>
        <tissue evidence="3">Old leaves</tissue>
    </source>
</reference>
<name>A0ABR2BYN6_9ROSI</name>
<dbReference type="SUPFAM" id="SSF47616">
    <property type="entry name" value="GST C-terminal domain-like"/>
    <property type="match status" value="1"/>
</dbReference>
<gene>
    <name evidence="3" type="ORF">V6N12_031948</name>
</gene>
<dbReference type="CDD" id="cd03185">
    <property type="entry name" value="GST_C_Tau"/>
    <property type="match status" value="1"/>
</dbReference>
<dbReference type="EMBL" id="JBBPBM010000074">
    <property type="protein sequence ID" value="KAK8512222.1"/>
    <property type="molecule type" value="Genomic_DNA"/>
</dbReference>
<evidence type="ECO:0000256" key="1">
    <source>
        <dbReference type="ARBA" id="ARBA00004514"/>
    </source>
</evidence>
<dbReference type="Gene3D" id="1.20.1050.10">
    <property type="match status" value="1"/>
</dbReference>
<protein>
    <recommendedName>
        <fullName evidence="2">Glutathione S-transferase C-terminal domain-containing protein</fullName>
    </recommendedName>
</protein>
<proteinExistence type="predicted"/>
<sequence>MCLKYLWCPSCASLPFTKLYFGPKNEREKAVEEACDCLKTLESALDGKRFFGGDAIGMIDIAANFIGFWLNIIQEIAVVELLSAEKLPALFKWTDEFVKETLPPQDKLSAVFKARIDQAREAQTNAPK</sequence>
<dbReference type="InterPro" id="IPR004046">
    <property type="entry name" value="GST_C"/>
</dbReference>
<keyword evidence="4" id="KW-1185">Reference proteome</keyword>
<dbReference type="InterPro" id="IPR045074">
    <property type="entry name" value="GST_C_Tau"/>
</dbReference>
<evidence type="ECO:0000259" key="2">
    <source>
        <dbReference type="Pfam" id="PF00043"/>
    </source>
</evidence>
<dbReference type="Proteomes" id="UP001472677">
    <property type="component" value="Unassembled WGS sequence"/>
</dbReference>
<dbReference type="PANTHER" id="PTHR11260:SF676">
    <property type="entry name" value="GLUTATHIONE S-TRANSFERASE U8"/>
    <property type="match status" value="1"/>
</dbReference>